<dbReference type="STRING" id="333140.AWW68_17170"/>
<feature type="domain" description="Lipid/polyisoprenoid-binding YceI-like" evidence="2">
    <location>
        <begin position="55"/>
        <end position="184"/>
    </location>
</feature>
<dbReference type="AlphaFoldDB" id="A0A150X234"/>
<dbReference type="SUPFAM" id="SSF101874">
    <property type="entry name" value="YceI-like"/>
    <property type="match status" value="1"/>
</dbReference>
<dbReference type="Gene3D" id="2.40.128.110">
    <property type="entry name" value="Lipid/polyisoprenoid-binding, YceI-like"/>
    <property type="match status" value="1"/>
</dbReference>
<dbReference type="RefSeq" id="WP_068224606.1">
    <property type="nucleotide sequence ID" value="NZ_CP139724.1"/>
</dbReference>
<comment type="caution">
    <text evidence="3">The sequence shown here is derived from an EMBL/GenBank/DDBJ whole genome shotgun (WGS) entry which is preliminary data.</text>
</comment>
<dbReference type="Pfam" id="PF04264">
    <property type="entry name" value="YceI"/>
    <property type="match status" value="1"/>
</dbReference>
<dbReference type="InterPro" id="IPR007372">
    <property type="entry name" value="Lipid/polyisoprenoid-bd_YceI"/>
</dbReference>
<dbReference type="Proteomes" id="UP000075606">
    <property type="component" value="Unassembled WGS sequence"/>
</dbReference>
<organism evidence="3 4">
    <name type="scientific">Roseivirga spongicola</name>
    <dbReference type="NCBI Taxonomy" id="333140"/>
    <lineage>
        <taxon>Bacteria</taxon>
        <taxon>Pseudomonadati</taxon>
        <taxon>Bacteroidota</taxon>
        <taxon>Cytophagia</taxon>
        <taxon>Cytophagales</taxon>
        <taxon>Roseivirgaceae</taxon>
        <taxon>Roseivirga</taxon>
    </lineage>
</organism>
<dbReference type="EMBL" id="LRPC01000029">
    <property type="protein sequence ID" value="KYG72632.1"/>
    <property type="molecule type" value="Genomic_DNA"/>
</dbReference>
<accession>A0A150X234</accession>
<protein>
    <recommendedName>
        <fullName evidence="2">Lipid/polyisoprenoid-binding YceI-like domain-containing protein</fullName>
    </recommendedName>
</protein>
<evidence type="ECO:0000259" key="2">
    <source>
        <dbReference type="Pfam" id="PF04264"/>
    </source>
</evidence>
<keyword evidence="4" id="KW-1185">Reference proteome</keyword>
<proteinExistence type="predicted"/>
<sequence length="193" mass="21614">MRTLRIITSALFLVFVVQAEAQEKYEIVDGSGYLVISGKSNTSEWMLKSNQLKGDAQILMNGDQLQHLSRVIVNIDAKTIKNAENKRMTKKAQSVLLTEDNPLVTFFAYGFSQLNDEPMQMHGNLYMAGKNVDLLFTFSTRMQDEIVWIVATAESKFSAFGLEPPTDFGGAVQCEDDLKIEVQLPLVKANDIK</sequence>
<feature type="signal peptide" evidence="1">
    <location>
        <begin position="1"/>
        <end position="21"/>
    </location>
</feature>
<feature type="chain" id="PRO_5007574081" description="Lipid/polyisoprenoid-binding YceI-like domain-containing protein" evidence="1">
    <location>
        <begin position="22"/>
        <end position="193"/>
    </location>
</feature>
<evidence type="ECO:0000256" key="1">
    <source>
        <dbReference type="SAM" id="SignalP"/>
    </source>
</evidence>
<dbReference type="OrthoDB" id="9794147at2"/>
<gene>
    <name evidence="3" type="ORF">AWW68_17170</name>
</gene>
<evidence type="ECO:0000313" key="3">
    <source>
        <dbReference type="EMBL" id="KYG72632.1"/>
    </source>
</evidence>
<evidence type="ECO:0000313" key="4">
    <source>
        <dbReference type="Proteomes" id="UP000075606"/>
    </source>
</evidence>
<reference evidence="3 4" key="1">
    <citation type="submission" date="2016-01" db="EMBL/GenBank/DDBJ databases">
        <title>Genome sequencing of Roseivirga spongicola UST030701-084.</title>
        <authorList>
            <person name="Selvaratnam C."/>
            <person name="Thevarajoo S."/>
            <person name="Goh K.M."/>
            <person name="Ee R."/>
            <person name="Chan K.-G."/>
            <person name="Chong C.S."/>
        </authorList>
    </citation>
    <scope>NUCLEOTIDE SEQUENCE [LARGE SCALE GENOMIC DNA]</scope>
    <source>
        <strain evidence="3 4">UST030701-084</strain>
    </source>
</reference>
<keyword evidence="1" id="KW-0732">Signal</keyword>
<name>A0A150X234_9BACT</name>
<dbReference type="InterPro" id="IPR036761">
    <property type="entry name" value="TTHA0802/YceI-like_sf"/>
</dbReference>